<evidence type="ECO:0000313" key="2">
    <source>
        <dbReference type="Proteomes" id="UP000823634"/>
    </source>
</evidence>
<comment type="caution">
    <text evidence="1">The sequence shown here is derived from an EMBL/GenBank/DDBJ whole genome shotgun (WGS) entry which is preliminary data.</text>
</comment>
<accession>A0A9D9DJR0</accession>
<dbReference type="Proteomes" id="UP000823634">
    <property type="component" value="Unassembled WGS sequence"/>
</dbReference>
<name>A0A9D9DJR0_9FIRM</name>
<reference evidence="1" key="2">
    <citation type="journal article" date="2021" name="PeerJ">
        <title>Extensive microbial diversity within the chicken gut microbiome revealed by metagenomics and culture.</title>
        <authorList>
            <person name="Gilroy R."/>
            <person name="Ravi A."/>
            <person name="Getino M."/>
            <person name="Pursley I."/>
            <person name="Horton D.L."/>
            <person name="Alikhan N.F."/>
            <person name="Baker D."/>
            <person name="Gharbi K."/>
            <person name="Hall N."/>
            <person name="Watson M."/>
            <person name="Adriaenssens E.M."/>
            <person name="Foster-Nyarko E."/>
            <person name="Jarju S."/>
            <person name="Secka A."/>
            <person name="Antonio M."/>
            <person name="Oren A."/>
            <person name="Chaudhuri R.R."/>
            <person name="La Ragione R."/>
            <person name="Hildebrand F."/>
            <person name="Pallen M.J."/>
        </authorList>
    </citation>
    <scope>NUCLEOTIDE SEQUENCE</scope>
    <source>
        <strain evidence="1">17113</strain>
    </source>
</reference>
<gene>
    <name evidence="1" type="ORF">IAC61_03765</name>
</gene>
<sequence>MEKKYNFRFHEYDLDSDEAQMQAVEDCRMYAYAMAALCTNYALGRVGTYANI</sequence>
<reference evidence="1" key="1">
    <citation type="submission" date="2020-10" db="EMBL/GenBank/DDBJ databases">
        <authorList>
            <person name="Gilroy R."/>
        </authorList>
    </citation>
    <scope>NUCLEOTIDE SEQUENCE</scope>
    <source>
        <strain evidence="1">17113</strain>
    </source>
</reference>
<evidence type="ECO:0000313" key="1">
    <source>
        <dbReference type="EMBL" id="MBO8426419.1"/>
    </source>
</evidence>
<protein>
    <submittedName>
        <fullName evidence="1">Uncharacterized protein</fullName>
    </submittedName>
</protein>
<dbReference type="AlphaFoldDB" id="A0A9D9DJR0"/>
<proteinExistence type="predicted"/>
<dbReference type="EMBL" id="JADINA010000024">
    <property type="protein sequence ID" value="MBO8426419.1"/>
    <property type="molecule type" value="Genomic_DNA"/>
</dbReference>
<organism evidence="1 2">
    <name type="scientific">Candidatus Alloenteromonas pullistercoris</name>
    <dbReference type="NCBI Taxonomy" id="2840785"/>
    <lineage>
        <taxon>Bacteria</taxon>
        <taxon>Bacillati</taxon>
        <taxon>Bacillota</taxon>
        <taxon>Bacillota incertae sedis</taxon>
        <taxon>Candidatus Alloenteromonas</taxon>
    </lineage>
</organism>